<evidence type="ECO:0000256" key="4">
    <source>
        <dbReference type="ARBA" id="ARBA00022989"/>
    </source>
</evidence>
<accession>A0A1H7WQ23</accession>
<dbReference type="EMBL" id="FOAF01000009">
    <property type="protein sequence ID" value="SEM23666.1"/>
    <property type="molecule type" value="Genomic_DNA"/>
</dbReference>
<comment type="subcellular location">
    <subcellularLocation>
        <location evidence="1">Cell membrane</location>
        <topology evidence="1">Multi-pass membrane protein</topology>
    </subcellularLocation>
</comment>
<feature type="domain" description="ABC3 transporter permease C-terminal" evidence="7">
    <location>
        <begin position="284"/>
        <end position="395"/>
    </location>
</feature>
<evidence type="ECO:0000256" key="1">
    <source>
        <dbReference type="ARBA" id="ARBA00004651"/>
    </source>
</evidence>
<sequence length="781" mass="87815">MLKNYLKIAWRNLWKHKMFSLINIVGLGIAIPFALLSLIQVVVVFENDNFHPYPERTYRIITDITEKEGALTSYASSPFTLAENIKKTYPFIEQATTVCRGYGWQLENNGKRISVNPIYVEPQFFQMFAFPLDNGTFSEAPNTMVLSDEMAKRFFRNANPIGKTLTHPDYGLLTVTGVLKPYKRGTHFRSDAMVSIATYKKFSKEKLDNDRTAYTYVLVRPGTADATFASALNTTANDINRNSPLENKKFSFRRQPLTDISPDFENLQDNPYTEDYIDILVNLFMAIGIVLLAGFNYTNLTLARSLSRAKEVGVRKVTGALRHQILAQFICEAVVVALFGLTLGFTLLKLMQQFLHMPWIIWEADNNLILWLVFVTFTFFTGIIAGAAPAYLLSNFQPVNVLKGNVNPASFGKVSLKKGLILIQLVVTCCFLIFITSFYRQFKYMATDNENFNRKNIYNITVTGNYKLIQNELVQQKEVERIGLVSTPFGGTSANCTVKKTEVSEAVNASYYAANAAFITNMNLKLIAGNNIPESTADSVSNFVLLNEQALYTLGLGSPYESIGKQIVLNDKQVIVAGVIKNFCYYIYQFGANPLVMQYNPSQFQVLSVKVKDQMAASALKAAWLPIWKRHFRYQEFTFSDYEKELYERYNPSADMGFMGFASLSIFIISILGLIGMVTYDTEKRIKEIGIRKVLGASVTNVVRELSSGYLNLLFIAACISTPLGLIIAYQVSQSFVFNNGVNMRLTIVLFGMVFLIALLVVVVQTAQAAFANPVKSLRTE</sequence>
<dbReference type="InterPro" id="IPR050250">
    <property type="entry name" value="Macrolide_Exporter_MacB"/>
</dbReference>
<keyword evidence="3 6" id="KW-0812">Transmembrane</keyword>
<feature type="transmembrane region" description="Helical" evidence="6">
    <location>
        <begin position="420"/>
        <end position="439"/>
    </location>
</feature>
<proteinExistence type="predicted"/>
<keyword evidence="10" id="KW-1185">Reference proteome</keyword>
<organism evidence="9 10">
    <name type="scientific">Olivibacter domesticus</name>
    <name type="common">Pseudosphingobacterium domesticum</name>
    <dbReference type="NCBI Taxonomy" id="407022"/>
    <lineage>
        <taxon>Bacteria</taxon>
        <taxon>Pseudomonadati</taxon>
        <taxon>Bacteroidota</taxon>
        <taxon>Sphingobacteriia</taxon>
        <taxon>Sphingobacteriales</taxon>
        <taxon>Sphingobacteriaceae</taxon>
        <taxon>Olivibacter</taxon>
    </lineage>
</organism>
<dbReference type="Pfam" id="PF12704">
    <property type="entry name" value="MacB_PCD"/>
    <property type="match status" value="2"/>
</dbReference>
<evidence type="ECO:0000259" key="7">
    <source>
        <dbReference type="Pfam" id="PF02687"/>
    </source>
</evidence>
<feature type="domain" description="ABC3 transporter permease C-terminal" evidence="7">
    <location>
        <begin position="661"/>
        <end position="774"/>
    </location>
</feature>
<dbReference type="Pfam" id="PF02687">
    <property type="entry name" value="FtsX"/>
    <property type="match status" value="2"/>
</dbReference>
<dbReference type="AlphaFoldDB" id="A0A1H7WQ23"/>
<feature type="transmembrane region" description="Helical" evidence="6">
    <location>
        <begin position="744"/>
        <end position="764"/>
    </location>
</feature>
<gene>
    <name evidence="9" type="ORF">SAMN05661044_04612</name>
</gene>
<dbReference type="RefSeq" id="WP_093329506.1">
    <property type="nucleotide sequence ID" value="NZ_FOAF01000009.1"/>
</dbReference>
<keyword evidence="4 6" id="KW-1133">Transmembrane helix</keyword>
<protein>
    <submittedName>
        <fullName evidence="9">Putative ABC transport system permease protein</fullName>
    </submittedName>
</protein>
<evidence type="ECO:0000259" key="8">
    <source>
        <dbReference type="Pfam" id="PF12704"/>
    </source>
</evidence>
<dbReference type="OrthoDB" id="5933722at2"/>
<feature type="transmembrane region" description="Helical" evidence="6">
    <location>
        <begin position="368"/>
        <end position="393"/>
    </location>
</feature>
<feature type="transmembrane region" description="Helical" evidence="6">
    <location>
        <begin position="658"/>
        <end position="680"/>
    </location>
</feature>
<feature type="transmembrane region" description="Helical" evidence="6">
    <location>
        <begin position="325"/>
        <end position="348"/>
    </location>
</feature>
<dbReference type="InterPro" id="IPR003838">
    <property type="entry name" value="ABC3_permease_C"/>
</dbReference>
<name>A0A1H7WQ23_OLID1</name>
<dbReference type="Proteomes" id="UP000199421">
    <property type="component" value="Unassembled WGS sequence"/>
</dbReference>
<dbReference type="STRING" id="407022.SAMN05661044_04612"/>
<evidence type="ECO:0000256" key="3">
    <source>
        <dbReference type="ARBA" id="ARBA00022692"/>
    </source>
</evidence>
<feature type="transmembrane region" description="Helical" evidence="6">
    <location>
        <begin position="710"/>
        <end position="732"/>
    </location>
</feature>
<dbReference type="PANTHER" id="PTHR30572:SF18">
    <property type="entry name" value="ABC-TYPE MACROLIDE FAMILY EXPORT SYSTEM PERMEASE COMPONENT 2"/>
    <property type="match status" value="1"/>
</dbReference>
<evidence type="ECO:0000256" key="6">
    <source>
        <dbReference type="SAM" id="Phobius"/>
    </source>
</evidence>
<dbReference type="GO" id="GO:0005886">
    <property type="term" value="C:plasma membrane"/>
    <property type="evidence" value="ECO:0007669"/>
    <property type="project" value="UniProtKB-SubCell"/>
</dbReference>
<keyword evidence="5 6" id="KW-0472">Membrane</keyword>
<evidence type="ECO:0000313" key="9">
    <source>
        <dbReference type="EMBL" id="SEM23666.1"/>
    </source>
</evidence>
<dbReference type="InterPro" id="IPR025857">
    <property type="entry name" value="MacB_PCD"/>
</dbReference>
<evidence type="ECO:0000256" key="2">
    <source>
        <dbReference type="ARBA" id="ARBA00022475"/>
    </source>
</evidence>
<feature type="domain" description="MacB-like periplasmic core" evidence="8">
    <location>
        <begin position="26"/>
        <end position="233"/>
    </location>
</feature>
<reference evidence="10" key="1">
    <citation type="submission" date="2016-10" db="EMBL/GenBank/DDBJ databases">
        <authorList>
            <person name="Varghese N."/>
            <person name="Submissions S."/>
        </authorList>
    </citation>
    <scope>NUCLEOTIDE SEQUENCE [LARGE SCALE GENOMIC DNA]</scope>
    <source>
        <strain evidence="10">DSM 18733</strain>
    </source>
</reference>
<evidence type="ECO:0000313" key="10">
    <source>
        <dbReference type="Proteomes" id="UP000199421"/>
    </source>
</evidence>
<feature type="transmembrane region" description="Helical" evidence="6">
    <location>
        <begin position="21"/>
        <end position="45"/>
    </location>
</feature>
<dbReference type="GO" id="GO:0022857">
    <property type="term" value="F:transmembrane transporter activity"/>
    <property type="evidence" value="ECO:0007669"/>
    <property type="project" value="TreeGrafter"/>
</dbReference>
<dbReference type="PANTHER" id="PTHR30572">
    <property type="entry name" value="MEMBRANE COMPONENT OF TRANSPORTER-RELATED"/>
    <property type="match status" value="1"/>
</dbReference>
<keyword evidence="2" id="KW-1003">Cell membrane</keyword>
<feature type="domain" description="MacB-like periplasmic core" evidence="8">
    <location>
        <begin position="430"/>
        <end position="623"/>
    </location>
</feature>
<evidence type="ECO:0000256" key="5">
    <source>
        <dbReference type="ARBA" id="ARBA00023136"/>
    </source>
</evidence>